<comment type="caution">
    <text evidence="3">The sequence shown here is derived from an EMBL/GenBank/DDBJ whole genome shotgun (WGS) entry which is preliminary data.</text>
</comment>
<dbReference type="PIRSF" id="PIRSF005962">
    <property type="entry name" value="Pept_M20D_amidohydro"/>
    <property type="match status" value="1"/>
</dbReference>
<dbReference type="Pfam" id="PF01546">
    <property type="entry name" value="Peptidase_M20"/>
    <property type="match status" value="1"/>
</dbReference>
<proteinExistence type="predicted"/>
<evidence type="ECO:0000313" key="4">
    <source>
        <dbReference type="Proteomes" id="UP000441925"/>
    </source>
</evidence>
<accession>A0A6N7VF66</accession>
<dbReference type="InterPro" id="IPR017439">
    <property type="entry name" value="Amidohydrolase"/>
</dbReference>
<dbReference type="Pfam" id="PF07687">
    <property type="entry name" value="M20_dimer"/>
    <property type="match status" value="1"/>
</dbReference>
<sequence>MHEFPELSSKEFKTRKFLISECRKLCLEIEEVQNSTGFVAILDTKRPGKIVGIRTDIDALPIDESEFNLNRKKEKVSKNPGVMHACGHDAHMAIVLTSAKILTNLKDRLSGKIYFIFEEGEETGSGIYPMIEHLKDVGFDAIYGNHIDTDLAVGKIGIPLDSVYAGSVGVDFDVIGRGGHGKRPDLLISPITALTSIINALTTTWATGFNPEEIITLGIGAINAGHASNVIPDKANLKATLRFFKDEVGERALDKLKEVVSATASVYGCKVRFNDFTRIVAYPVFNDKKLALFARNSLENLFEDSLVEVERSFGGESFFGYAKLCPTVFVKIGVRNEDVGAGAGVHTDIFDLDNDALYYAIANAVNFVKDFLNN</sequence>
<dbReference type="Gene3D" id="3.40.630.10">
    <property type="entry name" value="Zn peptidases"/>
    <property type="match status" value="1"/>
</dbReference>
<dbReference type="InterPro" id="IPR002933">
    <property type="entry name" value="Peptidase_M20"/>
</dbReference>
<dbReference type="InterPro" id="IPR036264">
    <property type="entry name" value="Bact_exopeptidase_dim_dom"/>
</dbReference>
<protein>
    <submittedName>
        <fullName evidence="3">Amidohydrolase</fullName>
    </submittedName>
</protein>
<evidence type="ECO:0000313" key="3">
    <source>
        <dbReference type="EMBL" id="MSS78098.1"/>
    </source>
</evidence>
<feature type="binding site" evidence="1">
    <location>
        <position position="122"/>
    </location>
    <ligand>
        <name>Mn(2+)</name>
        <dbReference type="ChEBI" id="CHEBI:29035"/>
        <label>2</label>
    </ligand>
</feature>
<organism evidence="3 4">
    <name type="scientific">Anaerococcus porci</name>
    <dbReference type="NCBI Taxonomy" id="2652269"/>
    <lineage>
        <taxon>Bacteria</taxon>
        <taxon>Bacillati</taxon>
        <taxon>Bacillota</taxon>
        <taxon>Tissierellia</taxon>
        <taxon>Tissierellales</taxon>
        <taxon>Peptoniphilaceae</taxon>
        <taxon>Anaerococcus</taxon>
    </lineage>
</organism>
<feature type="binding site" evidence="1">
    <location>
        <position position="86"/>
    </location>
    <ligand>
        <name>Mn(2+)</name>
        <dbReference type="ChEBI" id="CHEBI:29035"/>
        <label>2</label>
    </ligand>
</feature>
<keyword evidence="1" id="KW-0464">Manganese</keyword>
<feature type="binding site" evidence="1">
    <location>
        <position position="146"/>
    </location>
    <ligand>
        <name>Mn(2+)</name>
        <dbReference type="ChEBI" id="CHEBI:29035"/>
        <label>2</label>
    </ligand>
</feature>
<evidence type="ECO:0000256" key="1">
    <source>
        <dbReference type="PIRSR" id="PIRSR005962-1"/>
    </source>
</evidence>
<name>A0A6N7VF66_9FIRM</name>
<dbReference type="EMBL" id="VULQ01000007">
    <property type="protein sequence ID" value="MSS78098.1"/>
    <property type="molecule type" value="Genomic_DNA"/>
</dbReference>
<dbReference type="AlphaFoldDB" id="A0A6N7VF66"/>
<reference evidence="3 4" key="1">
    <citation type="submission" date="2019-08" db="EMBL/GenBank/DDBJ databases">
        <title>In-depth cultivation of the pig gut microbiome towards novel bacterial diversity and tailored functional studies.</title>
        <authorList>
            <person name="Wylensek D."/>
            <person name="Hitch T.C.A."/>
            <person name="Clavel T."/>
        </authorList>
    </citation>
    <scope>NUCLEOTIDE SEQUENCE [LARGE SCALE GENOMIC DNA]</scope>
    <source>
        <strain evidence="3 4">WCA-380-WT-2B</strain>
    </source>
</reference>
<feature type="domain" description="Peptidase M20 dimerisation" evidence="2">
    <location>
        <begin position="166"/>
        <end position="264"/>
    </location>
</feature>
<comment type="cofactor">
    <cofactor evidence="1">
        <name>Mn(2+)</name>
        <dbReference type="ChEBI" id="CHEBI:29035"/>
    </cofactor>
    <text evidence="1">The Mn(2+) ion enhances activity.</text>
</comment>
<evidence type="ECO:0000259" key="2">
    <source>
        <dbReference type="Pfam" id="PF07687"/>
    </source>
</evidence>
<dbReference type="Proteomes" id="UP000441925">
    <property type="component" value="Unassembled WGS sequence"/>
</dbReference>
<dbReference type="SUPFAM" id="SSF55031">
    <property type="entry name" value="Bacterial exopeptidase dimerisation domain"/>
    <property type="match status" value="1"/>
</dbReference>
<dbReference type="GO" id="GO:0016787">
    <property type="term" value="F:hydrolase activity"/>
    <property type="evidence" value="ECO:0007669"/>
    <property type="project" value="UniProtKB-KW"/>
</dbReference>
<keyword evidence="1" id="KW-0479">Metal-binding</keyword>
<dbReference type="Gene3D" id="3.30.70.360">
    <property type="match status" value="1"/>
</dbReference>
<dbReference type="PANTHER" id="PTHR11014">
    <property type="entry name" value="PEPTIDASE M20 FAMILY MEMBER"/>
    <property type="match status" value="1"/>
</dbReference>
<keyword evidence="4" id="KW-1185">Reference proteome</keyword>
<dbReference type="SUPFAM" id="SSF53187">
    <property type="entry name" value="Zn-dependent exopeptidases"/>
    <property type="match status" value="1"/>
</dbReference>
<dbReference type="NCBIfam" id="TIGR01891">
    <property type="entry name" value="amidohydrolases"/>
    <property type="match status" value="1"/>
</dbReference>
<feature type="binding site" evidence="1">
    <location>
        <position position="88"/>
    </location>
    <ligand>
        <name>Mn(2+)</name>
        <dbReference type="ChEBI" id="CHEBI:29035"/>
        <label>2</label>
    </ligand>
</feature>
<feature type="binding site" evidence="1">
    <location>
        <position position="346"/>
    </location>
    <ligand>
        <name>Mn(2+)</name>
        <dbReference type="ChEBI" id="CHEBI:29035"/>
        <label>2</label>
    </ligand>
</feature>
<gene>
    <name evidence="3" type="ORF">FYJ26_06745</name>
</gene>
<dbReference type="PANTHER" id="PTHR11014:SF63">
    <property type="entry name" value="METALLOPEPTIDASE, PUTATIVE (AFU_ORTHOLOGUE AFUA_6G09600)-RELATED"/>
    <property type="match status" value="1"/>
</dbReference>
<keyword evidence="3" id="KW-0378">Hydrolase</keyword>
<dbReference type="GO" id="GO:0046872">
    <property type="term" value="F:metal ion binding"/>
    <property type="evidence" value="ECO:0007669"/>
    <property type="project" value="UniProtKB-KW"/>
</dbReference>
<dbReference type="InterPro" id="IPR011650">
    <property type="entry name" value="Peptidase_M20_dimer"/>
</dbReference>